<dbReference type="EMBL" id="CAJPWZ010002332">
    <property type="protein sequence ID" value="CAG2235931.1"/>
    <property type="molecule type" value="Genomic_DNA"/>
</dbReference>
<dbReference type="SUPFAM" id="SSF49842">
    <property type="entry name" value="TNF-like"/>
    <property type="match status" value="1"/>
</dbReference>
<feature type="region of interest" description="Disordered" evidence="1">
    <location>
        <begin position="94"/>
        <end position="129"/>
    </location>
</feature>
<protein>
    <recommendedName>
        <fullName evidence="5">C1q domain-containing protein</fullName>
    </recommendedName>
</protein>
<evidence type="ECO:0000256" key="1">
    <source>
        <dbReference type="SAM" id="MobiDB-lite"/>
    </source>
</evidence>
<keyword evidence="4" id="KW-1185">Reference proteome</keyword>
<feature type="chain" id="PRO_5035881947" description="C1q domain-containing protein" evidence="2">
    <location>
        <begin position="21"/>
        <end position="275"/>
    </location>
</feature>
<evidence type="ECO:0000313" key="4">
    <source>
        <dbReference type="Proteomes" id="UP000683360"/>
    </source>
</evidence>
<reference evidence="3" key="1">
    <citation type="submission" date="2021-03" db="EMBL/GenBank/DDBJ databases">
        <authorList>
            <person name="Bekaert M."/>
        </authorList>
    </citation>
    <scope>NUCLEOTIDE SEQUENCE</scope>
</reference>
<evidence type="ECO:0000313" key="3">
    <source>
        <dbReference type="EMBL" id="CAG2235931.1"/>
    </source>
</evidence>
<name>A0A8S3TQA3_MYTED</name>
<dbReference type="Gene3D" id="2.60.120.40">
    <property type="match status" value="1"/>
</dbReference>
<accession>A0A8S3TQA3</accession>
<evidence type="ECO:0000256" key="2">
    <source>
        <dbReference type="SAM" id="SignalP"/>
    </source>
</evidence>
<evidence type="ECO:0008006" key="5">
    <source>
        <dbReference type="Google" id="ProtNLM"/>
    </source>
</evidence>
<dbReference type="InterPro" id="IPR008983">
    <property type="entry name" value="Tumour_necrosis_fac-like_dom"/>
</dbReference>
<keyword evidence="2" id="KW-0732">Signal</keyword>
<gene>
    <name evidence="3" type="ORF">MEDL_48446</name>
</gene>
<sequence length="275" mass="30903">MYTDASIFLFLLCCCSFAYGDSAAEQTINTNIFGKNRPINELDINYKDHQELLLMLSDINRFAKLLEHQLNLTMTRVNNIEHILSKRISDFNNSSGKKDMISHSEQKHTAINRKANDNTTSSNPEDDDTTIINEKTTTCTQIYNGTVALTACTEGGELYRNGSLIDFTDIRQLYGMKNIDDFKKTRKFTCLSSGLYLLSVYINSFSHGSQYRLLKNNMELGRVQIAPDRDLGTSSWHTGSGFAAAMLNVNDTMSIQAWSSVYIAGSYSCITIVKL</sequence>
<comment type="caution">
    <text evidence="3">The sequence shown here is derived from an EMBL/GenBank/DDBJ whole genome shotgun (WGS) entry which is preliminary data.</text>
</comment>
<dbReference type="Proteomes" id="UP000683360">
    <property type="component" value="Unassembled WGS sequence"/>
</dbReference>
<proteinExistence type="predicted"/>
<feature type="signal peptide" evidence="2">
    <location>
        <begin position="1"/>
        <end position="20"/>
    </location>
</feature>
<dbReference type="AlphaFoldDB" id="A0A8S3TQA3"/>
<organism evidence="3 4">
    <name type="scientific">Mytilus edulis</name>
    <name type="common">Blue mussel</name>
    <dbReference type="NCBI Taxonomy" id="6550"/>
    <lineage>
        <taxon>Eukaryota</taxon>
        <taxon>Metazoa</taxon>
        <taxon>Spiralia</taxon>
        <taxon>Lophotrochozoa</taxon>
        <taxon>Mollusca</taxon>
        <taxon>Bivalvia</taxon>
        <taxon>Autobranchia</taxon>
        <taxon>Pteriomorphia</taxon>
        <taxon>Mytilida</taxon>
        <taxon>Mytiloidea</taxon>
        <taxon>Mytilidae</taxon>
        <taxon>Mytilinae</taxon>
        <taxon>Mytilus</taxon>
    </lineage>
</organism>
<feature type="compositionally biased region" description="Basic and acidic residues" evidence="1">
    <location>
        <begin position="96"/>
        <end position="108"/>
    </location>
</feature>